<evidence type="ECO:0000313" key="5">
    <source>
        <dbReference type="EMBL" id="MEK8179652.1"/>
    </source>
</evidence>
<dbReference type="InterPro" id="IPR042092">
    <property type="entry name" value="PsdUridine_s_RsuA/RluB/E/F_cat"/>
</dbReference>
<dbReference type="Gene3D" id="3.30.70.1560">
    <property type="entry name" value="Alpha-L RNA-binding motif"/>
    <property type="match status" value="1"/>
</dbReference>
<accession>A0ABU9DZ34</accession>
<proteinExistence type="inferred from homology"/>
<keyword evidence="2 3" id="KW-0413">Isomerase</keyword>
<dbReference type="EC" id="5.4.99.-" evidence="3"/>
<sequence length="188" mass="21470">MNHQHFLIHKPHGYLSQFVYEKKRHKKLLGELYDFPEGTMAIGRLDEDSEGLLLLTTDGMISEMVRSKTIEKEYYAQVDGIITQEAVEQLKSGVEIGFKGIRYTTKNCRAKIIDKLPESIGEGRKIRDERHGPTSWVSITLTEGKFRQVRKMTAAVGFPTLRLVRIRVGHISLQLKTGEVLAVEKFNI</sequence>
<comment type="similarity">
    <text evidence="1 3">Belongs to the pseudouridine synthase RsuA family.</text>
</comment>
<evidence type="ECO:0000256" key="3">
    <source>
        <dbReference type="RuleBase" id="RU003887"/>
    </source>
</evidence>
<dbReference type="InterPro" id="IPR006145">
    <property type="entry name" value="PsdUridine_synth_RsuA/RluA"/>
</dbReference>
<feature type="domain" description="Pseudouridine synthase RsuA/RluA-like" evidence="4">
    <location>
        <begin position="5"/>
        <end position="155"/>
    </location>
</feature>
<dbReference type="Pfam" id="PF00849">
    <property type="entry name" value="PseudoU_synth_2"/>
    <property type="match status" value="1"/>
</dbReference>
<reference evidence="5 6" key="1">
    <citation type="submission" date="2024-04" db="EMBL/GenBank/DDBJ databases">
        <title>draft genome sequnece of Flavobacterium buctense JCM 30750.</title>
        <authorList>
            <person name="Kim D.-U."/>
        </authorList>
    </citation>
    <scope>NUCLEOTIDE SEQUENCE [LARGE SCALE GENOMIC DNA]</scope>
    <source>
        <strain evidence="5 6">JCM 30750</strain>
    </source>
</reference>
<name>A0ABU9DZ34_9FLAO</name>
<gene>
    <name evidence="5" type="ORF">WMW71_04805</name>
</gene>
<comment type="caution">
    <text evidence="5">The sequence shown here is derived from an EMBL/GenBank/DDBJ whole genome shotgun (WGS) entry which is preliminary data.</text>
</comment>
<dbReference type="EMBL" id="JBBPCB010000002">
    <property type="protein sequence ID" value="MEK8179652.1"/>
    <property type="molecule type" value="Genomic_DNA"/>
</dbReference>
<dbReference type="RefSeq" id="WP_187660135.1">
    <property type="nucleotide sequence ID" value="NZ_JACTAB010000003.1"/>
</dbReference>
<dbReference type="SUPFAM" id="SSF55120">
    <property type="entry name" value="Pseudouridine synthase"/>
    <property type="match status" value="1"/>
</dbReference>
<dbReference type="InterPro" id="IPR020103">
    <property type="entry name" value="PsdUridine_synth_cat_dom_sf"/>
</dbReference>
<dbReference type="Proteomes" id="UP001491349">
    <property type="component" value="Unassembled WGS sequence"/>
</dbReference>
<dbReference type="InterPro" id="IPR000748">
    <property type="entry name" value="PsdUridine_synth_RsuA/RluB/E/F"/>
</dbReference>
<evidence type="ECO:0000259" key="4">
    <source>
        <dbReference type="Pfam" id="PF00849"/>
    </source>
</evidence>
<keyword evidence="6" id="KW-1185">Reference proteome</keyword>
<dbReference type="PANTHER" id="PTHR47683">
    <property type="entry name" value="PSEUDOURIDINE SYNTHASE FAMILY PROTEIN-RELATED"/>
    <property type="match status" value="1"/>
</dbReference>
<dbReference type="NCBIfam" id="TIGR00093">
    <property type="entry name" value="pseudouridine synthase"/>
    <property type="match status" value="1"/>
</dbReference>
<evidence type="ECO:0000313" key="6">
    <source>
        <dbReference type="Proteomes" id="UP001491349"/>
    </source>
</evidence>
<evidence type="ECO:0000256" key="1">
    <source>
        <dbReference type="ARBA" id="ARBA00008348"/>
    </source>
</evidence>
<dbReference type="PANTHER" id="PTHR47683:SF2">
    <property type="entry name" value="RNA-BINDING S4 DOMAIN-CONTAINING PROTEIN"/>
    <property type="match status" value="1"/>
</dbReference>
<protein>
    <recommendedName>
        <fullName evidence="3">Pseudouridine synthase</fullName>
        <ecNumber evidence="3">5.4.99.-</ecNumber>
    </recommendedName>
</protein>
<dbReference type="InterPro" id="IPR050343">
    <property type="entry name" value="RsuA_PseudoU_synthase"/>
</dbReference>
<dbReference type="InterPro" id="IPR018496">
    <property type="entry name" value="PsdUridine_synth_RsuA/RluB_CS"/>
</dbReference>
<dbReference type="Gene3D" id="3.30.70.580">
    <property type="entry name" value="Pseudouridine synthase I, catalytic domain, N-terminal subdomain"/>
    <property type="match status" value="1"/>
</dbReference>
<dbReference type="InterPro" id="IPR020094">
    <property type="entry name" value="TruA/RsuA/RluB/E/F_N"/>
</dbReference>
<dbReference type="PROSITE" id="PS01149">
    <property type="entry name" value="PSI_RSU"/>
    <property type="match status" value="1"/>
</dbReference>
<organism evidence="5 6">
    <name type="scientific">Flavobacterium buctense</name>
    <dbReference type="NCBI Taxonomy" id="1648146"/>
    <lineage>
        <taxon>Bacteria</taxon>
        <taxon>Pseudomonadati</taxon>
        <taxon>Bacteroidota</taxon>
        <taxon>Flavobacteriia</taxon>
        <taxon>Flavobacteriales</taxon>
        <taxon>Flavobacteriaceae</taxon>
        <taxon>Flavobacterium</taxon>
    </lineage>
</organism>
<evidence type="ECO:0000256" key="2">
    <source>
        <dbReference type="ARBA" id="ARBA00023235"/>
    </source>
</evidence>